<dbReference type="Proteomes" id="UP000001520">
    <property type="component" value="Chromosome"/>
</dbReference>
<dbReference type="GO" id="GO:0006865">
    <property type="term" value="P:amino acid transport"/>
    <property type="evidence" value="ECO:0007669"/>
    <property type="project" value="UniProtKB-KW"/>
</dbReference>
<dbReference type="PANTHER" id="PTHR30483:SF38">
    <property type="entry name" value="BLR7848 PROTEIN"/>
    <property type="match status" value="1"/>
</dbReference>
<evidence type="ECO:0000313" key="7">
    <source>
        <dbReference type="Proteomes" id="UP000001520"/>
    </source>
</evidence>
<evidence type="ECO:0000313" key="6">
    <source>
        <dbReference type="EMBL" id="BAI80434.1"/>
    </source>
</evidence>
<proteinExistence type="inferred from homology"/>
<comment type="similarity">
    <text evidence="1">Belongs to the leucine-binding protein family.</text>
</comment>
<gene>
    <name evidence="6" type="ordered locus">DEFDS_0962</name>
</gene>
<dbReference type="SUPFAM" id="SSF53822">
    <property type="entry name" value="Periplasmic binding protein-like I"/>
    <property type="match status" value="1"/>
</dbReference>
<dbReference type="STRING" id="639282.DEFDS_0962"/>
<dbReference type="eggNOG" id="COG0683">
    <property type="taxonomic scope" value="Bacteria"/>
</dbReference>
<sequence length="385" mass="42754">MKKFINYNQRCMMKKFLIFLAVMLFPVFLFADIKIGALFSTSGPASFLGLPEKNTLEMEVEKINKSGGINGEKIKLYFYDTKGNDAEARKKFIRLVKKDRVIAVIGPTRSGSTLAIKDLAKKFHIPVISCASSDRIINPLYKEVFKVAPSDRHAVEKIYEYLLKNNKKNVAIITAQSGFGYSGRDALLKIAEKMGINIVADEKFKDTDKDMKSQLSKIAEKNPDAVICWGVGPAPAIVAKNFKELGLKAQLIMSHGVASKKFIQLAGEAANGIILPAGRLIVAEQLGDSDPFKNLLLNYKKEYESRFKSSVSTFGGHAYDAIHILTLAIKNKNYKSSDIIKGIESIKNYLGTYGKFSFSDSDHNGLTKDAFVMVKIVNGNWKLIK</sequence>
<dbReference type="PRINTS" id="PR00337">
    <property type="entry name" value="LEUILEVALBP"/>
</dbReference>
<dbReference type="Gene3D" id="3.40.50.2300">
    <property type="match status" value="2"/>
</dbReference>
<dbReference type="PANTHER" id="PTHR30483">
    <property type="entry name" value="LEUCINE-SPECIFIC-BINDING PROTEIN"/>
    <property type="match status" value="1"/>
</dbReference>
<protein>
    <submittedName>
        <fullName evidence="6">Branched-chain amino acid ABC transporter, substrate-binding protein</fullName>
    </submittedName>
</protein>
<feature type="domain" description="Leucine-binding protein" evidence="5">
    <location>
        <begin position="33"/>
        <end position="373"/>
    </location>
</feature>
<keyword evidence="2" id="KW-0813">Transport</keyword>
<dbReference type="EMBL" id="AP011529">
    <property type="protein sequence ID" value="BAI80434.1"/>
    <property type="molecule type" value="Genomic_DNA"/>
</dbReference>
<dbReference type="InterPro" id="IPR051010">
    <property type="entry name" value="BCAA_transport"/>
</dbReference>
<dbReference type="CDD" id="cd06333">
    <property type="entry name" value="PBP1_ABC_RPA1789-like"/>
    <property type="match status" value="1"/>
</dbReference>
<dbReference type="InterPro" id="IPR000709">
    <property type="entry name" value="Leu_Ile_Val-bd"/>
</dbReference>
<evidence type="ECO:0000256" key="4">
    <source>
        <dbReference type="ARBA" id="ARBA00022970"/>
    </source>
</evidence>
<dbReference type="InterPro" id="IPR028082">
    <property type="entry name" value="Peripla_BP_I"/>
</dbReference>
<dbReference type="AlphaFoldDB" id="D3PCW1"/>
<dbReference type="InterPro" id="IPR028081">
    <property type="entry name" value="Leu-bd"/>
</dbReference>
<keyword evidence="7" id="KW-1185">Reference proteome</keyword>
<name>D3PCW1_DEFDS</name>
<evidence type="ECO:0000259" key="5">
    <source>
        <dbReference type="Pfam" id="PF13458"/>
    </source>
</evidence>
<dbReference type="Pfam" id="PF13458">
    <property type="entry name" value="Peripla_BP_6"/>
    <property type="match status" value="1"/>
</dbReference>
<dbReference type="KEGG" id="ddf:DEFDS_0962"/>
<evidence type="ECO:0000256" key="1">
    <source>
        <dbReference type="ARBA" id="ARBA00010062"/>
    </source>
</evidence>
<evidence type="ECO:0000256" key="2">
    <source>
        <dbReference type="ARBA" id="ARBA00022448"/>
    </source>
</evidence>
<reference evidence="6 7" key="1">
    <citation type="journal article" date="2010" name="DNA Res.">
        <title>Bacterial lifestyle in a deep-sea hydrothermal vent chimney revealed by the genome sequence of the thermophilic bacterium Deferribacter desulfuricans SSM1.</title>
        <authorList>
            <person name="Takaki Y."/>
            <person name="Shimamura S."/>
            <person name="Nakagawa S."/>
            <person name="Fukuhara Y."/>
            <person name="Horikawa H."/>
            <person name="Ankai A."/>
            <person name="Harada T."/>
            <person name="Hosoyama A."/>
            <person name="Oguchi A."/>
            <person name="Fukui S."/>
            <person name="Fujita N."/>
            <person name="Takami H."/>
            <person name="Takai K."/>
        </authorList>
    </citation>
    <scope>NUCLEOTIDE SEQUENCE [LARGE SCALE GENOMIC DNA]</scope>
    <source>
        <strain evidence="7">DSM 14783 / JCM 11476 / NBRC 101012 / SSM1</strain>
    </source>
</reference>
<organism evidence="6 7">
    <name type="scientific">Deferribacter desulfuricans (strain DSM 14783 / JCM 11476 / NBRC 101012 / SSM1)</name>
    <dbReference type="NCBI Taxonomy" id="639282"/>
    <lineage>
        <taxon>Bacteria</taxon>
        <taxon>Pseudomonadati</taxon>
        <taxon>Deferribacterota</taxon>
        <taxon>Deferribacteres</taxon>
        <taxon>Deferribacterales</taxon>
        <taxon>Deferribacteraceae</taxon>
        <taxon>Deferribacter</taxon>
    </lineage>
</organism>
<accession>D3PCW1</accession>
<dbReference type="HOGENOM" id="CLU_027128_0_1_0"/>
<keyword evidence="4" id="KW-0029">Amino-acid transport</keyword>
<evidence type="ECO:0000256" key="3">
    <source>
        <dbReference type="ARBA" id="ARBA00022729"/>
    </source>
</evidence>
<keyword evidence="3" id="KW-0732">Signal</keyword>